<dbReference type="Pfam" id="PF06985">
    <property type="entry name" value="HET"/>
    <property type="match status" value="1"/>
</dbReference>
<keyword evidence="5" id="KW-1185">Reference proteome</keyword>
<dbReference type="PANTHER" id="PTHR10622">
    <property type="entry name" value="HET DOMAIN-CONTAINING PROTEIN"/>
    <property type="match status" value="1"/>
</dbReference>
<name>A0A9P7JF94_9AGAM</name>
<evidence type="ECO:0000259" key="3">
    <source>
        <dbReference type="Pfam" id="PF26640"/>
    </source>
</evidence>
<dbReference type="PANTHER" id="PTHR10622:SF10">
    <property type="entry name" value="HET DOMAIN-CONTAINING PROTEIN"/>
    <property type="match status" value="1"/>
</dbReference>
<evidence type="ECO:0000313" key="4">
    <source>
        <dbReference type="EMBL" id="KAG1819256.1"/>
    </source>
</evidence>
<organism evidence="4 5">
    <name type="scientific">Suillus subaureus</name>
    <dbReference type="NCBI Taxonomy" id="48587"/>
    <lineage>
        <taxon>Eukaryota</taxon>
        <taxon>Fungi</taxon>
        <taxon>Dikarya</taxon>
        <taxon>Basidiomycota</taxon>
        <taxon>Agaricomycotina</taxon>
        <taxon>Agaricomycetes</taxon>
        <taxon>Agaricomycetidae</taxon>
        <taxon>Boletales</taxon>
        <taxon>Suillineae</taxon>
        <taxon>Suillaceae</taxon>
        <taxon>Suillus</taxon>
    </lineage>
</organism>
<feature type="region of interest" description="Disordered" evidence="1">
    <location>
        <begin position="538"/>
        <end position="569"/>
    </location>
</feature>
<evidence type="ECO:0008006" key="6">
    <source>
        <dbReference type="Google" id="ProtNLM"/>
    </source>
</evidence>
<sequence>MRLLHTEKLILETPTVVRPYAILSHRWFADCEEISFQDLQRTQVPPSEGPHGNYAEPTFPPNVQSKQGYEKFRGARDHASRAGLEHIWIDTCCIDKTSSAELSEAINSMYAWYQDSAVCYVYLHDVDDDGDLQSALEKADWFQRGWTLQELIAPDNVYFFNKHWIKIGSKATFARILNKITHIRQDILLGNPCNPSIAEKMSWAAGRKTQKVEDRAYSLMGLFGIHMPIIYGEGEKAFRRLQLEIMKSSDDQTIFAWHDSLAHPNSVRNRGLLASAPDVFSWASPVLVIEHSHFISHLLRIAGSRSPFRDLPRGYSILNDGIHITLPMKRVGDAWLAVLRCHREDQEFPYGIYLKERPGCDDFLRTSPTKLQKLESADLEGLAPRTIRIVVDHNTLPTINRRQFFTFQSTDSVWEHGGYYVCPKPGGRHDVGQGSGYRVLDPYTRIELSDNMQCGCVYSQGPRGEVTVLLIGIEYHRPWVHLLTNADLHKYVDTSRLFRRAVNDASLLMSSPTSTLSSNQTDPISPLALSSLTFPQSNPISPRSLSSRSLSLSHTSGGTNNHRFPQRNSTAPYVQLGGGGTGCPVCSIIQNYSVNMNDIKNSRADFLIETMPDKQIEVDIRKGHVRVSEATLEVDYIITVAVSIPESEF</sequence>
<evidence type="ECO:0000313" key="5">
    <source>
        <dbReference type="Proteomes" id="UP000807769"/>
    </source>
</evidence>
<proteinExistence type="predicted"/>
<dbReference type="GeneID" id="64633880"/>
<dbReference type="Pfam" id="PF26640">
    <property type="entry name" value="DUF8212"/>
    <property type="match status" value="1"/>
</dbReference>
<protein>
    <recommendedName>
        <fullName evidence="6">Heterokaryon incompatibility domain-containing protein</fullName>
    </recommendedName>
</protein>
<dbReference type="RefSeq" id="XP_041194933.1">
    <property type="nucleotide sequence ID" value="XM_041339864.1"/>
</dbReference>
<dbReference type="AlphaFoldDB" id="A0A9P7JF94"/>
<feature type="domain" description="Heterokaryon incompatibility" evidence="2">
    <location>
        <begin position="20"/>
        <end position="130"/>
    </location>
</feature>
<feature type="compositionally biased region" description="Low complexity" evidence="1">
    <location>
        <begin position="538"/>
        <end position="560"/>
    </location>
</feature>
<evidence type="ECO:0000259" key="2">
    <source>
        <dbReference type="Pfam" id="PF06985"/>
    </source>
</evidence>
<reference evidence="4" key="1">
    <citation type="journal article" date="2020" name="New Phytol.">
        <title>Comparative genomics reveals dynamic genome evolution in host specialist ectomycorrhizal fungi.</title>
        <authorList>
            <person name="Lofgren L.A."/>
            <person name="Nguyen N.H."/>
            <person name="Vilgalys R."/>
            <person name="Ruytinx J."/>
            <person name="Liao H.L."/>
            <person name="Branco S."/>
            <person name="Kuo A."/>
            <person name="LaButti K."/>
            <person name="Lipzen A."/>
            <person name="Andreopoulos W."/>
            <person name="Pangilinan J."/>
            <person name="Riley R."/>
            <person name="Hundley H."/>
            <person name="Na H."/>
            <person name="Barry K."/>
            <person name="Grigoriev I.V."/>
            <person name="Stajich J.E."/>
            <person name="Kennedy P.G."/>
        </authorList>
    </citation>
    <scope>NUCLEOTIDE SEQUENCE</scope>
    <source>
        <strain evidence="4">MN1</strain>
    </source>
</reference>
<dbReference type="InterPro" id="IPR058525">
    <property type="entry name" value="DUF8212"/>
</dbReference>
<dbReference type="Proteomes" id="UP000807769">
    <property type="component" value="Unassembled WGS sequence"/>
</dbReference>
<dbReference type="InterPro" id="IPR010730">
    <property type="entry name" value="HET"/>
</dbReference>
<gene>
    <name evidence="4" type="ORF">BJ212DRAFT_1479372</name>
</gene>
<feature type="domain" description="DUF8212" evidence="3">
    <location>
        <begin position="236"/>
        <end position="266"/>
    </location>
</feature>
<dbReference type="OrthoDB" id="2727312at2759"/>
<evidence type="ECO:0000256" key="1">
    <source>
        <dbReference type="SAM" id="MobiDB-lite"/>
    </source>
</evidence>
<accession>A0A9P7JF94</accession>
<comment type="caution">
    <text evidence="4">The sequence shown here is derived from an EMBL/GenBank/DDBJ whole genome shotgun (WGS) entry which is preliminary data.</text>
</comment>
<dbReference type="EMBL" id="JABBWG010000010">
    <property type="protein sequence ID" value="KAG1819256.1"/>
    <property type="molecule type" value="Genomic_DNA"/>
</dbReference>